<evidence type="ECO:0000313" key="4">
    <source>
        <dbReference type="Proteomes" id="UP000005010"/>
    </source>
</evidence>
<evidence type="ECO:0000256" key="1">
    <source>
        <dbReference type="SAM" id="Coils"/>
    </source>
</evidence>
<feature type="transmembrane region" description="Helical" evidence="2">
    <location>
        <begin position="319"/>
        <end position="339"/>
    </location>
</feature>
<sequence>MQIIHSNVLEVLEQEVIKALSTSFGLDFLLFKDKKGGDVNTIHNVRQGVYASDMEKQRYENRGEYNSHDYHSHQNYINKGREAKEQFLQGNLNDVYRDKNFKSNEQRNLDHIISAKEVHDDPGRVLAEIEGADLANKDSNFAFTHESINKSKKAMTTQDFIDKLPSMIENREKDINKLEIKLQNTTSDIEKQKLQDSITKKKENVKALKSVDKEKMLEADKKAREVTNAEINWEYYTSSKFFKNTTFSVGKSGLAMGARQALGLVLAEIYFEIKTQIPIIYHSVKENFKLGVFLEKMTETLKGIFERVKERFKEIWTSFGYGFVTGIFSSLSTTLINIFTTTAKKAIKGIREIFNTLVQVVKALFKGASFKEIIKLILACGATLIGTIIYSACVNLFTFPFGTECAAFVSALATGLISVGLCYLVDNWGSLLKNKFDLALEHMQEMNAKLDRYLLELARIEFNINPSEVQMLASSLNLANNEVERGAILDNEVQKRGIKLPYESGNTESIKSFLSNLYQK</sequence>
<evidence type="ECO:0000313" key="3">
    <source>
        <dbReference type="EMBL" id="AFI04997.1"/>
    </source>
</evidence>
<keyword evidence="2" id="KW-1133">Transmembrane helix</keyword>
<dbReference type="PATRIC" id="fig|182217.3.peg.1846"/>
<gene>
    <name evidence="3" type="ordered locus">HCW_08710</name>
</gene>
<evidence type="ECO:0000256" key="2">
    <source>
        <dbReference type="SAM" id="Phobius"/>
    </source>
</evidence>
<protein>
    <submittedName>
        <fullName evidence="3">Uncharacterized protein</fullName>
    </submittedName>
</protein>
<dbReference type="eggNOG" id="ENOG502Z940">
    <property type="taxonomic scope" value="Bacteria"/>
</dbReference>
<dbReference type="RefSeq" id="WP_014661857.1">
    <property type="nucleotide sequence ID" value="NC_017737.1"/>
</dbReference>
<feature type="coiled-coil region" evidence="1">
    <location>
        <begin position="168"/>
        <end position="211"/>
    </location>
</feature>
<keyword evidence="1" id="KW-0175">Coiled coil</keyword>
<keyword evidence="4" id="KW-1185">Reference proteome</keyword>
<proteinExistence type="predicted"/>
<dbReference type="KEGG" id="hce:HCW_08710"/>
<organism evidence="3 4">
    <name type="scientific">Helicobacter cetorum (strain ATCC BAA-429 / MIT 00-7128)</name>
    <dbReference type="NCBI Taxonomy" id="182217"/>
    <lineage>
        <taxon>Bacteria</taxon>
        <taxon>Pseudomonadati</taxon>
        <taxon>Campylobacterota</taxon>
        <taxon>Epsilonproteobacteria</taxon>
        <taxon>Campylobacterales</taxon>
        <taxon>Helicobacteraceae</taxon>
        <taxon>Helicobacter</taxon>
    </lineage>
</organism>
<dbReference type="EMBL" id="CP003479">
    <property type="protein sequence ID" value="AFI04997.1"/>
    <property type="molecule type" value="Genomic_DNA"/>
</dbReference>
<name>I0EPX8_HELC0</name>
<accession>I0EPX8</accession>
<dbReference type="AlphaFoldDB" id="I0EPX8"/>
<keyword evidence="2" id="KW-0472">Membrane</keyword>
<feature type="transmembrane region" description="Helical" evidence="2">
    <location>
        <begin position="376"/>
        <end position="400"/>
    </location>
</feature>
<feature type="transmembrane region" description="Helical" evidence="2">
    <location>
        <begin position="406"/>
        <end position="425"/>
    </location>
</feature>
<keyword evidence="2" id="KW-0812">Transmembrane</keyword>
<dbReference type="HOGENOM" id="CLU_035594_2_0_7"/>
<reference evidence="4" key="1">
    <citation type="submission" date="2012-04" db="EMBL/GenBank/DDBJ databases">
        <title>Complete genome sequence of Helicobacter cetorum strain MIT 00-7128.</title>
        <authorList>
            <person name="Kersulyte D."/>
            <person name="Berg D.E."/>
        </authorList>
    </citation>
    <scope>NUCLEOTIDE SEQUENCE [LARGE SCALE GENOMIC DNA]</scope>
    <source>
        <strain evidence="4">MIT 00-7128</strain>
    </source>
</reference>
<dbReference type="STRING" id="182217.HCW_08710"/>
<dbReference type="Proteomes" id="UP000005010">
    <property type="component" value="Chromosome"/>
</dbReference>